<evidence type="ECO:0000313" key="3">
    <source>
        <dbReference type="Proteomes" id="UP001195483"/>
    </source>
</evidence>
<reference evidence="2" key="1">
    <citation type="journal article" date="2021" name="Genome Biol. Evol.">
        <title>A High-Quality Reference Genome for a Parasitic Bivalve with Doubly Uniparental Inheritance (Bivalvia: Unionida).</title>
        <authorList>
            <person name="Smith C.H."/>
        </authorList>
    </citation>
    <scope>NUCLEOTIDE SEQUENCE</scope>
    <source>
        <strain evidence="2">CHS0354</strain>
    </source>
</reference>
<comment type="caution">
    <text evidence="2">The sequence shown here is derived from an EMBL/GenBank/DDBJ whole genome shotgun (WGS) entry which is preliminary data.</text>
</comment>
<evidence type="ECO:0000313" key="2">
    <source>
        <dbReference type="EMBL" id="KAK3601764.1"/>
    </source>
</evidence>
<organism evidence="2 3">
    <name type="scientific">Potamilus streckersoni</name>
    <dbReference type="NCBI Taxonomy" id="2493646"/>
    <lineage>
        <taxon>Eukaryota</taxon>
        <taxon>Metazoa</taxon>
        <taxon>Spiralia</taxon>
        <taxon>Lophotrochozoa</taxon>
        <taxon>Mollusca</taxon>
        <taxon>Bivalvia</taxon>
        <taxon>Autobranchia</taxon>
        <taxon>Heteroconchia</taxon>
        <taxon>Palaeoheterodonta</taxon>
        <taxon>Unionida</taxon>
        <taxon>Unionoidea</taxon>
        <taxon>Unionidae</taxon>
        <taxon>Ambleminae</taxon>
        <taxon>Lampsilini</taxon>
        <taxon>Potamilus</taxon>
    </lineage>
</organism>
<keyword evidence="3" id="KW-1185">Reference proteome</keyword>
<dbReference type="Proteomes" id="UP001195483">
    <property type="component" value="Unassembled WGS sequence"/>
</dbReference>
<feature type="non-terminal residue" evidence="2">
    <location>
        <position position="81"/>
    </location>
</feature>
<gene>
    <name evidence="2" type="ORF">CHS0354_016127</name>
</gene>
<accession>A0AAE0T128</accession>
<reference evidence="2" key="2">
    <citation type="journal article" date="2021" name="Genome Biol. Evol.">
        <title>Developing a high-quality reference genome for a parasitic bivalve with doubly uniparental inheritance (Bivalvia: Unionida).</title>
        <authorList>
            <person name="Smith C.H."/>
        </authorList>
    </citation>
    <scope>NUCLEOTIDE SEQUENCE</scope>
    <source>
        <strain evidence="2">CHS0354</strain>
        <tissue evidence="2">Mantle</tissue>
    </source>
</reference>
<dbReference type="AlphaFoldDB" id="A0AAE0T128"/>
<protein>
    <submittedName>
        <fullName evidence="2">Uncharacterized protein</fullName>
    </submittedName>
</protein>
<reference evidence="2" key="3">
    <citation type="submission" date="2023-05" db="EMBL/GenBank/DDBJ databases">
        <authorList>
            <person name="Smith C.H."/>
        </authorList>
    </citation>
    <scope>NUCLEOTIDE SEQUENCE</scope>
    <source>
        <strain evidence="2">CHS0354</strain>
        <tissue evidence="2">Mantle</tissue>
    </source>
</reference>
<sequence>MTLYVLFTPTERTGRLATRSPTRATNNPPPESLKKRQHILALNQPAITVDLYSFVHHTHWDPSFKAKSPNKVSISKLQCCP</sequence>
<proteinExistence type="predicted"/>
<evidence type="ECO:0000256" key="1">
    <source>
        <dbReference type="SAM" id="MobiDB-lite"/>
    </source>
</evidence>
<dbReference type="EMBL" id="JAEAOA010001004">
    <property type="protein sequence ID" value="KAK3601764.1"/>
    <property type="molecule type" value="Genomic_DNA"/>
</dbReference>
<feature type="region of interest" description="Disordered" evidence="1">
    <location>
        <begin position="10"/>
        <end position="33"/>
    </location>
</feature>
<name>A0AAE0T128_9BIVA</name>